<evidence type="ECO:0000256" key="7">
    <source>
        <dbReference type="ARBA" id="ARBA00023237"/>
    </source>
</evidence>
<dbReference type="SUPFAM" id="SSF56935">
    <property type="entry name" value="Porins"/>
    <property type="match status" value="1"/>
</dbReference>
<evidence type="ECO:0000256" key="9">
    <source>
        <dbReference type="RuleBase" id="RU003357"/>
    </source>
</evidence>
<evidence type="ECO:0000256" key="8">
    <source>
        <dbReference type="PROSITE-ProRule" id="PRU01360"/>
    </source>
</evidence>
<dbReference type="EMBL" id="CAMAPC010000002">
    <property type="protein sequence ID" value="CAH9051089.1"/>
    <property type="molecule type" value="Genomic_DNA"/>
</dbReference>
<organism evidence="13 14">
    <name type="scientific">Pseudoalteromonas holothuriae</name>
    <dbReference type="NCBI Taxonomy" id="2963714"/>
    <lineage>
        <taxon>Bacteria</taxon>
        <taxon>Pseudomonadati</taxon>
        <taxon>Pseudomonadota</taxon>
        <taxon>Gammaproteobacteria</taxon>
        <taxon>Alteromonadales</taxon>
        <taxon>Pseudoalteromonadaceae</taxon>
        <taxon>Pseudoalteromonas</taxon>
    </lineage>
</organism>
<evidence type="ECO:0000259" key="11">
    <source>
        <dbReference type="Pfam" id="PF00593"/>
    </source>
</evidence>
<dbReference type="GO" id="GO:0015344">
    <property type="term" value="F:siderophore uptake transmembrane transporter activity"/>
    <property type="evidence" value="ECO:0007669"/>
    <property type="project" value="TreeGrafter"/>
</dbReference>
<evidence type="ECO:0000256" key="10">
    <source>
        <dbReference type="SAM" id="SignalP"/>
    </source>
</evidence>
<sequence>MKITLLSVALLSALQCMADEDELEHIVVIAPMQSPLLLQTDPKLPRQPLPAQDGADLLSSITGFSLIKKGAASSDPVFRGMAGSRLNIITDGGLTLGGCGSRMDPPTAYITPQTYDTLTVIKGPQTVLYGSGNSAATVIFERNQQRLQKPQLQGFANAVVASAERRSINVDIKAGTPDYYFRVAGSHSRAGDYQDGNNTTIHSNYKRWNGDMELAYTPSDDNIISLTYGRSDGEVAYADRMMDGSLFDRTHGAIRAQWALSIGVINHLDAQWYYNDVDHIMDNHSLRQFKPNMMMKLPTSANPDRRSQGGKIVFDAQLNTSNTLKFGLDHLQDRHRNRSSMNQLNNPVQLMPRKTDGEFKKLGLFGEHELSLGEHQQIISGLRIDRWQAKDLRQQITMMMKKAPNPTANTTRKDTLWSGFTRYAQQSENRSYFIGFGHTERFPDYWELLGGNRMAINSSSAFNTNVEKTNQLDFGIQHASTQWQSNVSLFYNRISDFILTDNAYGQVAMQRKVTRNIDAETLGFEADINYHLTKYWQAAASFSYVRGSNLTDHIALAQQPPLQMRVTLDYEQKTWRVGMLWHVAAAQHRVAPAQGNIAGQDITPTSGYGTLSLNAQYNLSKGVDWSMGVDNLFDKIYAQHLSKSGSAVSGYQQIDKVNEAGLTLWSNINWRF</sequence>
<keyword evidence="5 9" id="KW-0798">TonB box</keyword>
<name>A0A9W4QSB6_9GAMM</name>
<dbReference type="InterPro" id="IPR012910">
    <property type="entry name" value="Plug_dom"/>
</dbReference>
<dbReference type="InterPro" id="IPR010100">
    <property type="entry name" value="TonB-dep_Cu_rcpt"/>
</dbReference>
<feature type="chain" id="PRO_5040975856" description="TonB-dependent copper receptor" evidence="10">
    <location>
        <begin position="19"/>
        <end position="672"/>
    </location>
</feature>
<dbReference type="AlphaFoldDB" id="A0A9W4QSB6"/>
<evidence type="ECO:0000313" key="13">
    <source>
        <dbReference type="EMBL" id="CAH9051089.1"/>
    </source>
</evidence>
<feature type="signal peptide" evidence="10">
    <location>
        <begin position="1"/>
        <end position="18"/>
    </location>
</feature>
<evidence type="ECO:0000256" key="4">
    <source>
        <dbReference type="ARBA" id="ARBA00022692"/>
    </source>
</evidence>
<protein>
    <recommendedName>
        <fullName evidence="15">TonB-dependent copper receptor</fullName>
    </recommendedName>
</protein>
<dbReference type="CDD" id="cd01347">
    <property type="entry name" value="ligand_gated_channel"/>
    <property type="match status" value="1"/>
</dbReference>
<evidence type="ECO:0000256" key="2">
    <source>
        <dbReference type="ARBA" id="ARBA00022448"/>
    </source>
</evidence>
<proteinExistence type="inferred from homology"/>
<dbReference type="GO" id="GO:0044718">
    <property type="term" value="P:siderophore transmembrane transport"/>
    <property type="evidence" value="ECO:0007669"/>
    <property type="project" value="TreeGrafter"/>
</dbReference>
<comment type="subcellular location">
    <subcellularLocation>
        <location evidence="1 8">Cell outer membrane</location>
        <topology evidence="1 8">Multi-pass membrane protein</topology>
    </subcellularLocation>
</comment>
<dbReference type="Gene3D" id="2.170.130.10">
    <property type="entry name" value="TonB-dependent receptor, plug domain"/>
    <property type="match status" value="1"/>
</dbReference>
<feature type="domain" description="TonB-dependent receptor plug" evidence="12">
    <location>
        <begin position="50"/>
        <end position="136"/>
    </location>
</feature>
<evidence type="ECO:0000259" key="12">
    <source>
        <dbReference type="Pfam" id="PF07715"/>
    </source>
</evidence>
<dbReference type="Pfam" id="PF00593">
    <property type="entry name" value="TonB_dep_Rec_b-barrel"/>
    <property type="match status" value="1"/>
</dbReference>
<dbReference type="InterPro" id="IPR039426">
    <property type="entry name" value="TonB-dep_rcpt-like"/>
</dbReference>
<keyword evidence="2 8" id="KW-0813">Transport</keyword>
<dbReference type="Pfam" id="PF07715">
    <property type="entry name" value="Plug"/>
    <property type="match status" value="1"/>
</dbReference>
<reference evidence="13" key="1">
    <citation type="submission" date="2022-07" db="EMBL/GenBank/DDBJ databases">
        <authorList>
            <person name="Criscuolo A."/>
        </authorList>
    </citation>
    <scope>NUCLEOTIDE SEQUENCE</scope>
    <source>
        <strain evidence="13">CIP111854</strain>
    </source>
</reference>
<dbReference type="Proteomes" id="UP001152467">
    <property type="component" value="Unassembled WGS sequence"/>
</dbReference>
<keyword evidence="7 8" id="KW-0998">Cell outer membrane</keyword>
<dbReference type="PANTHER" id="PTHR30069">
    <property type="entry name" value="TONB-DEPENDENT OUTER MEMBRANE RECEPTOR"/>
    <property type="match status" value="1"/>
</dbReference>
<keyword evidence="14" id="KW-1185">Reference proteome</keyword>
<evidence type="ECO:0000256" key="5">
    <source>
        <dbReference type="ARBA" id="ARBA00023077"/>
    </source>
</evidence>
<comment type="caution">
    <text evidence="13">The sequence shown here is derived from an EMBL/GenBank/DDBJ whole genome shotgun (WGS) entry which is preliminary data.</text>
</comment>
<dbReference type="Gene3D" id="2.40.170.20">
    <property type="entry name" value="TonB-dependent receptor, beta-barrel domain"/>
    <property type="match status" value="1"/>
</dbReference>
<evidence type="ECO:0000313" key="14">
    <source>
        <dbReference type="Proteomes" id="UP001152467"/>
    </source>
</evidence>
<dbReference type="InterPro" id="IPR037066">
    <property type="entry name" value="Plug_dom_sf"/>
</dbReference>
<feature type="domain" description="TonB-dependent receptor-like beta-barrel" evidence="11">
    <location>
        <begin position="189"/>
        <end position="632"/>
    </location>
</feature>
<dbReference type="RefSeq" id="WP_261625776.1">
    <property type="nucleotide sequence ID" value="NZ_CAMAPC010000002.1"/>
</dbReference>
<gene>
    <name evidence="13" type="ORF">PSECIP111854_00666</name>
</gene>
<evidence type="ECO:0008006" key="15">
    <source>
        <dbReference type="Google" id="ProtNLM"/>
    </source>
</evidence>
<accession>A0A9W4QSB6</accession>
<evidence type="ECO:0000256" key="3">
    <source>
        <dbReference type="ARBA" id="ARBA00022452"/>
    </source>
</evidence>
<dbReference type="InterPro" id="IPR000531">
    <property type="entry name" value="Beta-barrel_TonB"/>
</dbReference>
<evidence type="ECO:0000256" key="1">
    <source>
        <dbReference type="ARBA" id="ARBA00004571"/>
    </source>
</evidence>
<keyword evidence="10" id="KW-0732">Signal</keyword>
<dbReference type="PANTHER" id="PTHR30069:SF49">
    <property type="entry name" value="OUTER MEMBRANE PROTEIN C"/>
    <property type="match status" value="1"/>
</dbReference>
<dbReference type="NCBIfam" id="TIGR01778">
    <property type="entry name" value="TonB-copper"/>
    <property type="match status" value="1"/>
</dbReference>
<keyword evidence="4 8" id="KW-0812">Transmembrane</keyword>
<dbReference type="GO" id="GO:0009279">
    <property type="term" value="C:cell outer membrane"/>
    <property type="evidence" value="ECO:0007669"/>
    <property type="project" value="UniProtKB-SubCell"/>
</dbReference>
<comment type="similarity">
    <text evidence="8 9">Belongs to the TonB-dependent receptor family.</text>
</comment>
<dbReference type="PROSITE" id="PS52016">
    <property type="entry name" value="TONB_DEPENDENT_REC_3"/>
    <property type="match status" value="1"/>
</dbReference>
<evidence type="ECO:0000256" key="6">
    <source>
        <dbReference type="ARBA" id="ARBA00023136"/>
    </source>
</evidence>
<keyword evidence="3 8" id="KW-1134">Transmembrane beta strand</keyword>
<keyword evidence="6 8" id="KW-0472">Membrane</keyword>
<dbReference type="InterPro" id="IPR036942">
    <property type="entry name" value="Beta-barrel_TonB_sf"/>
</dbReference>